<keyword evidence="1" id="KW-0175">Coiled coil</keyword>
<dbReference type="SMART" id="SM01052">
    <property type="entry name" value="CAP_GLY"/>
    <property type="match status" value="1"/>
</dbReference>
<feature type="region of interest" description="Disordered" evidence="2">
    <location>
        <begin position="631"/>
        <end position="699"/>
    </location>
</feature>
<comment type="caution">
    <text evidence="4">The sequence shown here is derived from an EMBL/GenBank/DDBJ whole genome shotgun (WGS) entry which is preliminary data.</text>
</comment>
<dbReference type="Proteomes" id="UP000646827">
    <property type="component" value="Unassembled WGS sequence"/>
</dbReference>
<dbReference type="Gene3D" id="2.30.30.190">
    <property type="entry name" value="CAP Gly-rich-like domain"/>
    <property type="match status" value="1"/>
</dbReference>
<dbReference type="PROSITE" id="PS50245">
    <property type="entry name" value="CAP_GLY_2"/>
    <property type="match status" value="1"/>
</dbReference>
<gene>
    <name evidence="4" type="ORF">INT45_013260</name>
</gene>
<feature type="compositionally biased region" description="Pro residues" evidence="2">
    <location>
        <begin position="682"/>
        <end position="695"/>
    </location>
</feature>
<evidence type="ECO:0000313" key="4">
    <source>
        <dbReference type="EMBL" id="KAG2221924.1"/>
    </source>
</evidence>
<feature type="coiled-coil region" evidence="1">
    <location>
        <begin position="364"/>
        <end position="598"/>
    </location>
</feature>
<keyword evidence="5" id="KW-1185">Reference proteome</keyword>
<feature type="region of interest" description="Disordered" evidence="2">
    <location>
        <begin position="47"/>
        <end position="109"/>
    </location>
</feature>
<name>A0A8H7S1N1_9FUNG</name>
<feature type="compositionally biased region" description="Polar residues" evidence="2">
    <location>
        <begin position="259"/>
        <end position="268"/>
    </location>
</feature>
<dbReference type="OrthoDB" id="2130750at2759"/>
<dbReference type="PANTHER" id="PTHR18916">
    <property type="entry name" value="DYNACTIN 1-RELATED MICROTUBULE-BINDING"/>
    <property type="match status" value="1"/>
</dbReference>
<feature type="region of interest" description="Disordered" evidence="2">
    <location>
        <begin position="188"/>
        <end position="213"/>
    </location>
</feature>
<feature type="region of interest" description="Disordered" evidence="2">
    <location>
        <begin position="242"/>
        <end position="268"/>
    </location>
</feature>
<proteinExistence type="predicted"/>
<dbReference type="Pfam" id="PF01302">
    <property type="entry name" value="CAP_GLY"/>
    <property type="match status" value="1"/>
</dbReference>
<reference evidence="4 5" key="1">
    <citation type="submission" date="2020-12" db="EMBL/GenBank/DDBJ databases">
        <title>Metabolic potential, ecology and presence of endohyphal bacteria is reflected in genomic diversity of Mucoromycotina.</title>
        <authorList>
            <person name="Muszewska A."/>
            <person name="Okrasinska A."/>
            <person name="Steczkiewicz K."/>
            <person name="Drgas O."/>
            <person name="Orlowska M."/>
            <person name="Perlinska-Lenart U."/>
            <person name="Aleksandrzak-Piekarczyk T."/>
            <person name="Szatraj K."/>
            <person name="Zielenkiewicz U."/>
            <person name="Pilsyk S."/>
            <person name="Malc E."/>
            <person name="Mieczkowski P."/>
            <person name="Kruszewska J.S."/>
            <person name="Biernat P."/>
            <person name="Pawlowska J."/>
        </authorList>
    </citation>
    <scope>NUCLEOTIDE SEQUENCE [LARGE SCALE GENOMIC DNA]</scope>
    <source>
        <strain evidence="4 5">CBS 142.35</strain>
    </source>
</reference>
<feature type="compositionally biased region" description="Low complexity" evidence="2">
    <location>
        <begin position="639"/>
        <end position="676"/>
    </location>
</feature>
<dbReference type="InterPro" id="IPR000938">
    <property type="entry name" value="CAP-Gly_domain"/>
</dbReference>
<feature type="compositionally biased region" description="Low complexity" evidence="2">
    <location>
        <begin position="84"/>
        <end position="105"/>
    </location>
</feature>
<feature type="domain" description="CAP-Gly" evidence="3">
    <location>
        <begin position="136"/>
        <end position="179"/>
    </location>
</feature>
<feature type="compositionally biased region" description="Polar residues" evidence="2">
    <location>
        <begin position="188"/>
        <end position="204"/>
    </location>
</feature>
<evidence type="ECO:0000256" key="2">
    <source>
        <dbReference type="SAM" id="MobiDB-lite"/>
    </source>
</evidence>
<dbReference type="EMBL" id="JAEPRB010000096">
    <property type="protein sequence ID" value="KAG2221924.1"/>
    <property type="molecule type" value="Genomic_DNA"/>
</dbReference>
<feature type="compositionally biased region" description="Polar residues" evidence="2">
    <location>
        <begin position="47"/>
        <end position="57"/>
    </location>
</feature>
<evidence type="ECO:0000256" key="1">
    <source>
        <dbReference type="SAM" id="Coils"/>
    </source>
</evidence>
<accession>A0A8H7S1N1</accession>
<evidence type="ECO:0000259" key="3">
    <source>
        <dbReference type="PROSITE" id="PS50245"/>
    </source>
</evidence>
<organism evidence="4 5">
    <name type="scientific">Circinella minor</name>
    <dbReference type="NCBI Taxonomy" id="1195481"/>
    <lineage>
        <taxon>Eukaryota</taxon>
        <taxon>Fungi</taxon>
        <taxon>Fungi incertae sedis</taxon>
        <taxon>Mucoromycota</taxon>
        <taxon>Mucoromycotina</taxon>
        <taxon>Mucoromycetes</taxon>
        <taxon>Mucorales</taxon>
        <taxon>Lichtheimiaceae</taxon>
        <taxon>Circinella</taxon>
    </lineage>
</organism>
<dbReference type="SUPFAM" id="SSF74924">
    <property type="entry name" value="Cap-Gly domain"/>
    <property type="match status" value="1"/>
</dbReference>
<dbReference type="AlphaFoldDB" id="A0A8H7S1N1"/>
<protein>
    <recommendedName>
        <fullName evidence="3">CAP-Gly domain-containing protein</fullName>
    </recommendedName>
</protein>
<dbReference type="InterPro" id="IPR036859">
    <property type="entry name" value="CAP-Gly_dom_sf"/>
</dbReference>
<sequence>MSRIPDSPTITTTRSNSETIRTMRLARQASHDFLRSRHQYRLPTPVTVSKSTTRMQPSRSRMSDSSGDDEFMDTPINNSAPRFSISSNTSSIQTTLSTPRSSLPSVHEQQSPANLCVGQRVIVESRKLKGTLRFLGTTHFKSGIWAGIELDQPGSGKNDGSVDSTRYFNCPPKTGIFVLSSKVTCRTQHQQYQHSNPASPSSPNLRKKKALAKQTSLPCINTARQHQQQEHQHLFHQQHQQQQCINQHQQRPRHPLSVSPKTSGIPSPEMTPTTLHEGLDMDAPVMHQDEDKFHLISNSTNRVDSRSLSSSSSTSTTSKKEIDLVPAIHIGECLHCKQHEHVRTDLETKLLEMTAALNSNTEITLSYKCRVKELEQTVEELKRAGMETIELYECTTAKHETSMKRHTAKLAQAHARIQALENERDRLKLSKEDAETVVSEYTQVERPQLVEEHNKKEQQSQKEIKQLQQALEHEKITHQSIERENDRLREKVTQLENDLETTNTTTQTENQQLKQESQVMQEALKKSQMEYQLLQDRVKALPPTPTSLASIPEQQLQVQLNEAKSRLNSMQQERVQESEKYRKHINILNRDISELESLIEAKLFKEVDLLEALDHERRVVHRLLTEHQGSIAGRRRKMTQTTTLTTMSTTPSIRSLASSASTSSSTSTPSNTSTKTQRSLPRRPPPTASVPPIPPTLASLSQNSNLLQRHLDDETPFCEVCQVSGHDLMGCSNLFDQISTTTTTLSPQV</sequence>
<evidence type="ECO:0000313" key="5">
    <source>
        <dbReference type="Proteomes" id="UP000646827"/>
    </source>
</evidence>